<sequence length="536" mass="59331">MSSSECNAFDRAIALQKEKARATMFGSPQQSEMKEETREKIKKTVTEILKRTKNQMTEYQILQMASWKLGLNLYEPKCRAYVSQVVGSFFQELKAKHDAHLVSIRKHYEDRNELPSSKGSSEGGSAQIVDEGMVYISLNAGTRKRRSVRDTGECDTQKQQRVKPAVAPAQDGGGSCALAPLPPFNISRTTAETTSVPAVQHVHVPFSTFGRSSIVEGVSGTVAIPVMVAPTVSNISPSPVMCKIPRASIAPSPAVSMPPPGFNAAAGTLPVPGSSVVAEQVGVYEPYMTDLGALLSKAQDQWHMLASKLGPMTEEIYRLSDALELATDDAAMWHEKTLKYEHEVRKWQAVAVKADAAVGKAESEALSFKSRLELLEVENKTLESDKKELKGQLDNLHERHNQDAIRIKELLELLNQKDEAMKEQLVKKDEKLRQRNQQIVKLNKRIDGFSTVGPNVRDSTICTIQLLHGPLNLVGVNWQCCWNAVMEGLKFDVMEPLGNDWTKFRDDMRDKALQPPATPQDEVPESVSVDEDPKAL</sequence>
<proteinExistence type="predicted"/>
<comment type="caution">
    <text evidence="3">The sequence shown here is derived from an EMBL/GenBank/DDBJ whole genome shotgun (WGS) entry which is preliminary data.</text>
</comment>
<accession>A0ABR1ZU73</accession>
<evidence type="ECO:0000256" key="2">
    <source>
        <dbReference type="SAM" id="MobiDB-lite"/>
    </source>
</evidence>
<evidence type="ECO:0000313" key="3">
    <source>
        <dbReference type="EMBL" id="KAK8484246.1"/>
    </source>
</evidence>
<feature type="coiled-coil region" evidence="1">
    <location>
        <begin position="372"/>
        <end position="431"/>
    </location>
</feature>
<dbReference type="EMBL" id="JBBPBM010001436">
    <property type="protein sequence ID" value="KAK8484246.1"/>
    <property type="molecule type" value="Genomic_DNA"/>
</dbReference>
<gene>
    <name evidence="3" type="ORF">V6N12_029133</name>
</gene>
<evidence type="ECO:0000313" key="4">
    <source>
        <dbReference type="Proteomes" id="UP001472677"/>
    </source>
</evidence>
<name>A0ABR1ZU73_9ROSI</name>
<organism evidence="3 4">
    <name type="scientific">Hibiscus sabdariffa</name>
    <name type="common">roselle</name>
    <dbReference type="NCBI Taxonomy" id="183260"/>
    <lineage>
        <taxon>Eukaryota</taxon>
        <taxon>Viridiplantae</taxon>
        <taxon>Streptophyta</taxon>
        <taxon>Embryophyta</taxon>
        <taxon>Tracheophyta</taxon>
        <taxon>Spermatophyta</taxon>
        <taxon>Magnoliopsida</taxon>
        <taxon>eudicotyledons</taxon>
        <taxon>Gunneridae</taxon>
        <taxon>Pentapetalae</taxon>
        <taxon>rosids</taxon>
        <taxon>malvids</taxon>
        <taxon>Malvales</taxon>
        <taxon>Malvaceae</taxon>
        <taxon>Malvoideae</taxon>
        <taxon>Hibiscus</taxon>
    </lineage>
</organism>
<keyword evidence="1" id="KW-0175">Coiled coil</keyword>
<protein>
    <submittedName>
        <fullName evidence="3">Uncharacterized protein</fullName>
    </submittedName>
</protein>
<dbReference type="Proteomes" id="UP001472677">
    <property type="component" value="Unassembled WGS sequence"/>
</dbReference>
<feature type="region of interest" description="Disordered" evidence="2">
    <location>
        <begin position="506"/>
        <end position="536"/>
    </location>
</feature>
<feature type="region of interest" description="Disordered" evidence="2">
    <location>
        <begin position="145"/>
        <end position="171"/>
    </location>
</feature>
<keyword evidence="4" id="KW-1185">Reference proteome</keyword>
<feature type="compositionally biased region" description="Basic and acidic residues" evidence="2">
    <location>
        <begin position="148"/>
        <end position="158"/>
    </location>
</feature>
<reference evidence="3 4" key="1">
    <citation type="journal article" date="2024" name="G3 (Bethesda)">
        <title>Genome assembly of Hibiscus sabdariffa L. provides insights into metabolisms of medicinal natural products.</title>
        <authorList>
            <person name="Kim T."/>
        </authorList>
    </citation>
    <scope>NUCLEOTIDE SEQUENCE [LARGE SCALE GENOMIC DNA]</scope>
    <source>
        <strain evidence="3">TK-2024</strain>
        <tissue evidence="3">Old leaves</tissue>
    </source>
</reference>
<evidence type="ECO:0000256" key="1">
    <source>
        <dbReference type="SAM" id="Coils"/>
    </source>
</evidence>